<evidence type="ECO:0000313" key="1">
    <source>
        <dbReference type="EMBL" id="KOF90732.1"/>
    </source>
</evidence>
<protein>
    <submittedName>
        <fullName evidence="1">Uncharacterized protein</fullName>
    </submittedName>
</protein>
<dbReference type="EMBL" id="KQ417694">
    <property type="protein sequence ID" value="KOF90732.1"/>
    <property type="molecule type" value="Genomic_DNA"/>
</dbReference>
<dbReference type="AlphaFoldDB" id="A0A0L8HNH8"/>
<gene>
    <name evidence="1" type="ORF">OCBIM_22010592mg</name>
</gene>
<accession>A0A0L8HNH8</accession>
<sequence length="61" mass="7405">MHLIYDSEAETNISPKWRAGATYLQLRLVYEYIWYLSHIYDLCFIFLKPLCKCYLHLISML</sequence>
<reference evidence="1" key="1">
    <citation type="submission" date="2015-07" db="EMBL/GenBank/DDBJ databases">
        <title>MeaNS - Measles Nucleotide Surveillance Program.</title>
        <authorList>
            <person name="Tran T."/>
            <person name="Druce J."/>
        </authorList>
    </citation>
    <scope>NUCLEOTIDE SEQUENCE</scope>
    <source>
        <strain evidence="1">UCB-OBI-ISO-001</strain>
        <tissue evidence="1">Gonad</tissue>
    </source>
</reference>
<organism evidence="1">
    <name type="scientific">Octopus bimaculoides</name>
    <name type="common">California two-spotted octopus</name>
    <dbReference type="NCBI Taxonomy" id="37653"/>
    <lineage>
        <taxon>Eukaryota</taxon>
        <taxon>Metazoa</taxon>
        <taxon>Spiralia</taxon>
        <taxon>Lophotrochozoa</taxon>
        <taxon>Mollusca</taxon>
        <taxon>Cephalopoda</taxon>
        <taxon>Coleoidea</taxon>
        <taxon>Octopodiformes</taxon>
        <taxon>Octopoda</taxon>
        <taxon>Incirrata</taxon>
        <taxon>Octopodidae</taxon>
        <taxon>Octopus</taxon>
    </lineage>
</organism>
<name>A0A0L8HNH8_OCTBM</name>
<proteinExistence type="predicted"/>